<dbReference type="InterPro" id="IPR016032">
    <property type="entry name" value="Sig_transdc_resp-reg_C-effctor"/>
</dbReference>
<keyword evidence="2" id="KW-0238">DNA-binding</keyword>
<reference evidence="6" key="1">
    <citation type="journal article" date="2019" name="Int. J. Syst. Evol. Microbiol.">
        <title>The Global Catalogue of Microorganisms (GCM) 10K type strain sequencing project: providing services to taxonomists for standard genome sequencing and annotation.</title>
        <authorList>
            <consortium name="The Broad Institute Genomics Platform"/>
            <consortium name="The Broad Institute Genome Sequencing Center for Infectious Disease"/>
            <person name="Wu L."/>
            <person name="Ma J."/>
        </authorList>
    </citation>
    <scope>NUCLEOTIDE SEQUENCE [LARGE SCALE GENOMIC DNA]</scope>
    <source>
        <strain evidence="6">JCM 16703</strain>
    </source>
</reference>
<sequence length="205" mass="22457">MRAPLRVAVVDDHPLTEPGLRTMLSAHPGRIRLIQVRDDARPVEVDLVLFEPMRLSVRSRAVLGRLTATGARAVAYTWQESTAAGQTVISKALGTAALTEAIEEAHRRLSSTLPTALPTALTHSAHDLSPREEEILGLIASGRSNDEIAEQLGLSINSVKTYIRQAYRKIDVVRRSQAVAWYVQHRQDDRDGVAAERTPLEAVGS</sequence>
<dbReference type="CDD" id="cd06170">
    <property type="entry name" value="LuxR_C_like"/>
    <property type="match status" value="1"/>
</dbReference>
<evidence type="ECO:0000313" key="6">
    <source>
        <dbReference type="Proteomes" id="UP001501495"/>
    </source>
</evidence>
<dbReference type="Gene3D" id="3.40.50.2300">
    <property type="match status" value="1"/>
</dbReference>
<accession>A0ABP7XIH6</accession>
<dbReference type="Proteomes" id="UP001501495">
    <property type="component" value="Unassembled WGS sequence"/>
</dbReference>
<dbReference type="RefSeq" id="WP_344732900.1">
    <property type="nucleotide sequence ID" value="NZ_BAAAZH010000012.1"/>
</dbReference>
<evidence type="ECO:0000256" key="3">
    <source>
        <dbReference type="ARBA" id="ARBA00023163"/>
    </source>
</evidence>
<gene>
    <name evidence="5" type="ORF">GCM10022215_17080</name>
</gene>
<evidence type="ECO:0000259" key="4">
    <source>
        <dbReference type="PROSITE" id="PS50043"/>
    </source>
</evidence>
<dbReference type="SUPFAM" id="SSF46894">
    <property type="entry name" value="C-terminal effector domain of the bipartite response regulators"/>
    <property type="match status" value="1"/>
</dbReference>
<dbReference type="InterPro" id="IPR000792">
    <property type="entry name" value="Tscrpt_reg_LuxR_C"/>
</dbReference>
<comment type="caution">
    <text evidence="5">The sequence shown here is derived from an EMBL/GenBank/DDBJ whole genome shotgun (WGS) entry which is preliminary data.</text>
</comment>
<protein>
    <submittedName>
        <fullName evidence="5">Response regulator transcription factor</fullName>
    </submittedName>
</protein>
<name>A0ABP7XIH6_9ACTN</name>
<dbReference type="PRINTS" id="PR00038">
    <property type="entry name" value="HTHLUXR"/>
</dbReference>
<keyword evidence="3" id="KW-0804">Transcription</keyword>
<dbReference type="SMART" id="SM00421">
    <property type="entry name" value="HTH_LUXR"/>
    <property type="match status" value="1"/>
</dbReference>
<evidence type="ECO:0000256" key="1">
    <source>
        <dbReference type="ARBA" id="ARBA00023015"/>
    </source>
</evidence>
<proteinExistence type="predicted"/>
<dbReference type="PANTHER" id="PTHR44688:SF16">
    <property type="entry name" value="DNA-BINDING TRANSCRIPTIONAL ACTIVATOR DEVR_DOSR"/>
    <property type="match status" value="1"/>
</dbReference>
<dbReference type="Pfam" id="PF00196">
    <property type="entry name" value="GerE"/>
    <property type="match status" value="1"/>
</dbReference>
<keyword evidence="6" id="KW-1185">Reference proteome</keyword>
<dbReference type="PANTHER" id="PTHR44688">
    <property type="entry name" value="DNA-BINDING TRANSCRIPTIONAL ACTIVATOR DEVR_DOSR"/>
    <property type="match status" value="1"/>
</dbReference>
<feature type="domain" description="HTH luxR-type" evidence="4">
    <location>
        <begin position="121"/>
        <end position="186"/>
    </location>
</feature>
<organism evidence="5 6">
    <name type="scientific">Nocardioides fonticola</name>
    <dbReference type="NCBI Taxonomy" id="450363"/>
    <lineage>
        <taxon>Bacteria</taxon>
        <taxon>Bacillati</taxon>
        <taxon>Actinomycetota</taxon>
        <taxon>Actinomycetes</taxon>
        <taxon>Propionibacteriales</taxon>
        <taxon>Nocardioidaceae</taxon>
        <taxon>Nocardioides</taxon>
    </lineage>
</organism>
<dbReference type="EMBL" id="BAAAZH010000012">
    <property type="protein sequence ID" value="GAA4116962.1"/>
    <property type="molecule type" value="Genomic_DNA"/>
</dbReference>
<keyword evidence="1" id="KW-0805">Transcription regulation</keyword>
<evidence type="ECO:0000313" key="5">
    <source>
        <dbReference type="EMBL" id="GAA4116962.1"/>
    </source>
</evidence>
<evidence type="ECO:0000256" key="2">
    <source>
        <dbReference type="ARBA" id="ARBA00023125"/>
    </source>
</evidence>
<dbReference type="PROSITE" id="PS50043">
    <property type="entry name" value="HTH_LUXR_2"/>
    <property type="match status" value="1"/>
</dbReference>